<dbReference type="AlphaFoldDB" id="A0A0R1NZH9"/>
<comment type="caution">
    <text evidence="2">The sequence shown here is derived from an EMBL/GenBank/DDBJ whole genome shotgun (WGS) entry which is preliminary data.</text>
</comment>
<dbReference type="EMBL" id="AZEB01000002">
    <property type="protein sequence ID" value="KRL23090.1"/>
    <property type="molecule type" value="Genomic_DNA"/>
</dbReference>
<evidence type="ECO:0000313" key="3">
    <source>
        <dbReference type="Proteomes" id="UP000051439"/>
    </source>
</evidence>
<sequence length="278" mass="31809">MFSFLDMVNHYLGYFNINVKLKSRIYTILGAFGDLYLFYISLRFLKNSYLKQGSLILLVAIVLLYFTICNFFYYFTKHQPWFDISPKLAKWLHIQEHPQETQVNSRMGSTVVPEARPNNIAANGLFDDSHLLPAKLEVTTSEQQNIDRLAAQMQREGLFRSDYDGMDDRKIYELLKVNDGKPIFAIGKDVLMPYFEMRRQGLSLVVYCGMNQAEVFPVGEIKRVGLQSVESLDLSRVKLYLASVTLVGGPYKQIGRAGVIEAPQAYTVRATVAYKKRA</sequence>
<evidence type="ECO:0000313" key="2">
    <source>
        <dbReference type="EMBL" id="KRL23090.1"/>
    </source>
</evidence>
<feature type="transmembrane region" description="Helical" evidence="1">
    <location>
        <begin position="25"/>
        <end position="42"/>
    </location>
</feature>
<accession>A0A0R1NZH9</accession>
<keyword evidence="1" id="KW-1133">Transmembrane helix</keyword>
<gene>
    <name evidence="2" type="ORF">FC98_GL001127</name>
</gene>
<dbReference type="InterPro" id="IPR046503">
    <property type="entry name" value="DUF6681"/>
</dbReference>
<dbReference type="RefSeq" id="WP_040471868.1">
    <property type="nucleotide sequence ID" value="NZ_AZEB01000002.1"/>
</dbReference>
<keyword evidence="1" id="KW-0472">Membrane</keyword>
<organism evidence="2 3">
    <name type="scientific">Lentilactobacillus kisonensis DSM 19906 = JCM 15041</name>
    <dbReference type="NCBI Taxonomy" id="1423766"/>
    <lineage>
        <taxon>Bacteria</taxon>
        <taxon>Bacillati</taxon>
        <taxon>Bacillota</taxon>
        <taxon>Bacilli</taxon>
        <taxon>Lactobacillales</taxon>
        <taxon>Lactobacillaceae</taxon>
        <taxon>Lentilactobacillus</taxon>
    </lineage>
</organism>
<protein>
    <submittedName>
        <fullName evidence="2">Uncharacterized protein</fullName>
    </submittedName>
</protein>
<keyword evidence="3" id="KW-1185">Reference proteome</keyword>
<feature type="transmembrane region" description="Helical" evidence="1">
    <location>
        <begin position="54"/>
        <end position="75"/>
    </location>
</feature>
<proteinExistence type="predicted"/>
<reference evidence="2 3" key="1">
    <citation type="journal article" date="2015" name="Genome Announc.">
        <title>Expanding the biotechnology potential of lactobacilli through comparative genomics of 213 strains and associated genera.</title>
        <authorList>
            <person name="Sun Z."/>
            <person name="Harris H.M."/>
            <person name="McCann A."/>
            <person name="Guo C."/>
            <person name="Argimon S."/>
            <person name="Zhang W."/>
            <person name="Yang X."/>
            <person name="Jeffery I.B."/>
            <person name="Cooney J.C."/>
            <person name="Kagawa T.F."/>
            <person name="Liu W."/>
            <person name="Song Y."/>
            <person name="Salvetti E."/>
            <person name="Wrobel A."/>
            <person name="Rasinkangas P."/>
            <person name="Parkhill J."/>
            <person name="Rea M.C."/>
            <person name="O'Sullivan O."/>
            <person name="Ritari J."/>
            <person name="Douillard F.P."/>
            <person name="Paul Ross R."/>
            <person name="Yang R."/>
            <person name="Briner A.E."/>
            <person name="Felis G.E."/>
            <person name="de Vos W.M."/>
            <person name="Barrangou R."/>
            <person name="Klaenhammer T.R."/>
            <person name="Caufield P.W."/>
            <person name="Cui Y."/>
            <person name="Zhang H."/>
            <person name="O'Toole P.W."/>
        </authorList>
    </citation>
    <scope>NUCLEOTIDE SEQUENCE [LARGE SCALE GENOMIC DNA]</scope>
    <source>
        <strain evidence="2 3">DSM 19906</strain>
    </source>
</reference>
<name>A0A0R1NZH9_9LACO</name>
<keyword evidence="1" id="KW-0812">Transmembrane</keyword>
<dbReference type="Pfam" id="PF20386">
    <property type="entry name" value="DUF6681"/>
    <property type="match status" value="1"/>
</dbReference>
<dbReference type="PATRIC" id="fig|1423766.4.peg.1163"/>
<dbReference type="Proteomes" id="UP000051439">
    <property type="component" value="Unassembled WGS sequence"/>
</dbReference>
<evidence type="ECO:0000256" key="1">
    <source>
        <dbReference type="SAM" id="Phobius"/>
    </source>
</evidence>